<reference evidence="3" key="1">
    <citation type="journal article" date="2017" name="Front. Plant Sci.">
        <title>Climate Clever Clovers: New Paradigm to Reduce the Environmental Footprint of Ruminants by Breeding Low Methanogenic Forages Utilizing Haplotype Variation.</title>
        <authorList>
            <person name="Kaur P."/>
            <person name="Appels R."/>
            <person name="Bayer P.E."/>
            <person name="Keeble-Gagnere G."/>
            <person name="Wang J."/>
            <person name="Hirakawa H."/>
            <person name="Shirasawa K."/>
            <person name="Vercoe P."/>
            <person name="Stefanova K."/>
            <person name="Durmic Z."/>
            <person name="Nichols P."/>
            <person name="Revell C."/>
            <person name="Isobe S.N."/>
            <person name="Edwards D."/>
            <person name="Erskine W."/>
        </authorList>
    </citation>
    <scope>NUCLEOTIDE SEQUENCE [LARGE SCALE GENOMIC DNA]</scope>
    <source>
        <strain evidence="3">cv. Daliak</strain>
    </source>
</reference>
<organism evidence="2 3">
    <name type="scientific">Trifolium subterraneum</name>
    <name type="common">Subterranean clover</name>
    <dbReference type="NCBI Taxonomy" id="3900"/>
    <lineage>
        <taxon>Eukaryota</taxon>
        <taxon>Viridiplantae</taxon>
        <taxon>Streptophyta</taxon>
        <taxon>Embryophyta</taxon>
        <taxon>Tracheophyta</taxon>
        <taxon>Spermatophyta</taxon>
        <taxon>Magnoliopsida</taxon>
        <taxon>eudicotyledons</taxon>
        <taxon>Gunneridae</taxon>
        <taxon>Pentapetalae</taxon>
        <taxon>rosids</taxon>
        <taxon>fabids</taxon>
        <taxon>Fabales</taxon>
        <taxon>Fabaceae</taxon>
        <taxon>Papilionoideae</taxon>
        <taxon>50 kb inversion clade</taxon>
        <taxon>NPAAA clade</taxon>
        <taxon>Hologalegina</taxon>
        <taxon>IRL clade</taxon>
        <taxon>Trifolieae</taxon>
        <taxon>Trifolium</taxon>
    </lineage>
</organism>
<evidence type="ECO:0000259" key="1">
    <source>
        <dbReference type="Pfam" id="PF13966"/>
    </source>
</evidence>
<sequence>MSAVGWGVGGAAWRWWRRLFAWEEELVEECIDRLSSYFLQDGVSDRWVWKLHPSKVYTVKSAYSYLTASNVNHNEGFDSFLWLKVVPLKVNIFIWRLFLNRLSTKDNLHKRGVLDDSQIMCATLCGKP</sequence>
<dbReference type="PANTHER" id="PTHR36617">
    <property type="entry name" value="PROTEIN, PUTATIVE-RELATED"/>
    <property type="match status" value="1"/>
</dbReference>
<dbReference type="PANTHER" id="PTHR36617:SF5">
    <property type="entry name" value="OS05G0421675 PROTEIN"/>
    <property type="match status" value="1"/>
</dbReference>
<feature type="domain" description="Reverse transcriptase zinc-binding" evidence="1">
    <location>
        <begin position="57"/>
        <end position="126"/>
    </location>
</feature>
<dbReference type="Pfam" id="PF13966">
    <property type="entry name" value="zf-RVT"/>
    <property type="match status" value="1"/>
</dbReference>
<evidence type="ECO:0000313" key="3">
    <source>
        <dbReference type="Proteomes" id="UP000242715"/>
    </source>
</evidence>
<proteinExistence type="predicted"/>
<accession>A0A2Z6NRT0</accession>
<dbReference type="InterPro" id="IPR026960">
    <property type="entry name" value="RVT-Znf"/>
</dbReference>
<name>A0A2Z6NRT0_TRISU</name>
<dbReference type="EMBL" id="DF974262">
    <property type="protein sequence ID" value="GAU46898.1"/>
    <property type="molecule type" value="Genomic_DNA"/>
</dbReference>
<dbReference type="OrthoDB" id="1436790at2759"/>
<dbReference type="Proteomes" id="UP000242715">
    <property type="component" value="Unassembled WGS sequence"/>
</dbReference>
<dbReference type="AlphaFoldDB" id="A0A2Z6NRT0"/>
<gene>
    <name evidence="2" type="ORF">TSUD_296770</name>
</gene>
<keyword evidence="3" id="KW-1185">Reference proteome</keyword>
<evidence type="ECO:0000313" key="2">
    <source>
        <dbReference type="EMBL" id="GAU46898.1"/>
    </source>
</evidence>
<protein>
    <recommendedName>
        <fullName evidence="1">Reverse transcriptase zinc-binding domain-containing protein</fullName>
    </recommendedName>
</protein>